<dbReference type="EC" id="2.1.1.266" evidence="1"/>
<dbReference type="Pfam" id="PF04378">
    <property type="entry name" value="RsmJ"/>
    <property type="match status" value="1"/>
</dbReference>
<keyword evidence="1" id="KW-0694">RNA-binding</keyword>
<dbReference type="PANTHER" id="PTHR37426:SF1">
    <property type="entry name" value="RIBOSOMAL RNA LARGE SUBUNIT METHYLTRANSFERASE J"/>
    <property type="match status" value="1"/>
</dbReference>
<dbReference type="InterPro" id="IPR029063">
    <property type="entry name" value="SAM-dependent_MTases_sf"/>
</dbReference>
<evidence type="ECO:0000256" key="1">
    <source>
        <dbReference type="HAMAP-Rule" id="MF_00934"/>
    </source>
</evidence>
<name>A0ABW8NE13_9GAMM</name>
<feature type="binding site" evidence="1">
    <location>
        <position position="116"/>
    </location>
    <ligand>
        <name>S-adenosyl-L-methionine</name>
        <dbReference type="ChEBI" id="CHEBI:59789"/>
    </ligand>
</feature>
<dbReference type="SUPFAM" id="SSF53335">
    <property type="entry name" value="S-adenosyl-L-methionine-dependent methyltransferases"/>
    <property type="match status" value="1"/>
</dbReference>
<sequence>MLSYRHSFHAGNFADVLKHLIQVEVLEYLQRKDKPFVYIDTHAGAGIYLLESAESSKNNEYLTGIGRLSAADWPELKVYLHAVEQCQKGAGEPVYPGSPWLGQFYLREQDRAFLYELHPQDLAILEQMTHRDRRVQVRGEDGFAGLIALLPTTIKRGLVVMDPPYEIKTDYQTAVTTLIAAHRRMATATYALWYPVVERRRIDQMERQFRLSGLRNIQLFELGVTADTDARGMTASGMILINPPYTLKARMEAVLPRLAQALGNGSANWRAEVLVAE</sequence>
<evidence type="ECO:0000313" key="2">
    <source>
        <dbReference type="EMBL" id="MFK4751178.1"/>
    </source>
</evidence>
<proteinExistence type="inferred from homology"/>
<organism evidence="2 3">
    <name type="scientific">Oceanobacter antarcticus</name>
    <dbReference type="NCBI Taxonomy" id="3133425"/>
    <lineage>
        <taxon>Bacteria</taxon>
        <taxon>Pseudomonadati</taxon>
        <taxon>Pseudomonadota</taxon>
        <taxon>Gammaproteobacteria</taxon>
        <taxon>Oceanospirillales</taxon>
        <taxon>Oceanospirillaceae</taxon>
        <taxon>Oceanobacter</taxon>
    </lineage>
</organism>
<feature type="site" description="Interaction with substrate rRNA" evidence="1">
    <location>
        <position position="4"/>
    </location>
</feature>
<dbReference type="PANTHER" id="PTHR37426">
    <property type="entry name" value="RIBOSOMAL RNA LARGE SUBUNIT METHYLTRANSFERASE J"/>
    <property type="match status" value="1"/>
</dbReference>
<comment type="caution">
    <text evidence="2">The sequence shown here is derived from an EMBL/GenBank/DDBJ whole genome shotgun (WGS) entry which is preliminary data.</text>
</comment>
<feature type="active site" description="Proton acceptor" evidence="1">
    <location>
        <position position="162"/>
    </location>
</feature>
<dbReference type="Gene3D" id="3.40.50.150">
    <property type="entry name" value="Vaccinia Virus protein VP39"/>
    <property type="match status" value="1"/>
</dbReference>
<reference evidence="2 3" key="1">
    <citation type="submission" date="2024-03" db="EMBL/GenBank/DDBJ databases">
        <title>High-quality draft genome sequence of Oceanobacter sp. wDCs-4.</title>
        <authorList>
            <person name="Dong C."/>
        </authorList>
    </citation>
    <scope>NUCLEOTIDE SEQUENCE [LARGE SCALE GENOMIC DNA]</scope>
    <source>
        <strain evidence="3">wDCs-4</strain>
    </source>
</reference>
<feature type="binding site" evidence="1">
    <location>
        <position position="98"/>
    </location>
    <ligand>
        <name>S-adenosyl-L-methionine</name>
        <dbReference type="ChEBI" id="CHEBI:59789"/>
    </ligand>
</feature>
<feature type="binding site" evidence="1">
    <location>
        <begin position="141"/>
        <end position="142"/>
    </location>
    <ligand>
        <name>S-adenosyl-L-methionine</name>
        <dbReference type="ChEBI" id="CHEBI:59789"/>
    </ligand>
</feature>
<dbReference type="InterPro" id="IPR007473">
    <property type="entry name" value="RlmJ"/>
</dbReference>
<accession>A0ABW8NE13</accession>
<protein>
    <recommendedName>
        <fullName evidence="1">Ribosomal RNA large subunit methyltransferase J</fullName>
        <ecNumber evidence="1">2.1.1.266</ecNumber>
    </recommendedName>
    <alternativeName>
        <fullName evidence="1">23S rRNA (adenine(2030)-N6)-methyltransferase</fullName>
    </alternativeName>
    <alternativeName>
        <fullName evidence="1">23S rRNA m6A2030 methyltransferase</fullName>
    </alternativeName>
</protein>
<feature type="binding site" evidence="1">
    <location>
        <position position="162"/>
    </location>
    <ligand>
        <name>S-adenosyl-L-methionine</name>
        <dbReference type="ChEBI" id="CHEBI:59789"/>
    </ligand>
</feature>
<keyword evidence="1" id="KW-0808">Transferase</keyword>
<feature type="binding site" evidence="1">
    <location>
        <position position="19"/>
    </location>
    <ligand>
        <name>S-adenosyl-L-methionine</name>
        <dbReference type="ChEBI" id="CHEBI:59789"/>
    </ligand>
</feature>
<comment type="function">
    <text evidence="1">Specifically methylates the adenine in position 2030 of 23S rRNA.</text>
</comment>
<feature type="binding site" evidence="1">
    <location>
        <position position="42"/>
    </location>
    <ligand>
        <name>S-adenosyl-L-methionine</name>
        <dbReference type="ChEBI" id="CHEBI:59789"/>
    </ligand>
</feature>
<comment type="subunit">
    <text evidence="1">Monomer.</text>
</comment>
<keyword evidence="1" id="KW-0698">rRNA processing</keyword>
<dbReference type="EMBL" id="JBBKTX010000002">
    <property type="protein sequence ID" value="MFK4751178.1"/>
    <property type="molecule type" value="Genomic_DNA"/>
</dbReference>
<keyword evidence="1" id="KW-0949">S-adenosyl-L-methionine</keyword>
<evidence type="ECO:0000313" key="3">
    <source>
        <dbReference type="Proteomes" id="UP001620597"/>
    </source>
</evidence>
<keyword evidence="3" id="KW-1185">Reference proteome</keyword>
<comment type="catalytic activity">
    <reaction evidence="1">
        <text>adenosine(2030) in 23S rRNA + S-adenosyl-L-methionine = N(6)-methyladenosine(2030) in 23S rRNA + S-adenosyl-L-homocysteine + H(+)</text>
        <dbReference type="Rhea" id="RHEA:43736"/>
        <dbReference type="Rhea" id="RHEA-COMP:10668"/>
        <dbReference type="Rhea" id="RHEA-COMP:10669"/>
        <dbReference type="ChEBI" id="CHEBI:15378"/>
        <dbReference type="ChEBI" id="CHEBI:57856"/>
        <dbReference type="ChEBI" id="CHEBI:59789"/>
        <dbReference type="ChEBI" id="CHEBI:74411"/>
        <dbReference type="ChEBI" id="CHEBI:74449"/>
        <dbReference type="EC" id="2.1.1.266"/>
    </reaction>
</comment>
<comment type="similarity">
    <text evidence="1">Belongs to the RlmJ family.</text>
</comment>
<dbReference type="RefSeq" id="WP_416204688.1">
    <property type="nucleotide sequence ID" value="NZ_JBBKTX010000002.1"/>
</dbReference>
<keyword evidence="1" id="KW-0489">Methyltransferase</keyword>
<gene>
    <name evidence="1 2" type="primary">rlmJ</name>
    <name evidence="2" type="ORF">WG929_02045</name>
</gene>
<dbReference type="Proteomes" id="UP001620597">
    <property type="component" value="Unassembled WGS sequence"/>
</dbReference>
<dbReference type="HAMAP" id="MF_00934">
    <property type="entry name" value="23SrRNA_methyltr_J"/>
    <property type="match status" value="1"/>
</dbReference>